<evidence type="ECO:0000313" key="2">
    <source>
        <dbReference type="EMBL" id="ARU54356.1"/>
    </source>
</evidence>
<organism evidence="2 3">
    <name type="scientific">Oleiphilus messinensis</name>
    <dbReference type="NCBI Taxonomy" id="141451"/>
    <lineage>
        <taxon>Bacteria</taxon>
        <taxon>Pseudomonadati</taxon>
        <taxon>Pseudomonadota</taxon>
        <taxon>Gammaproteobacteria</taxon>
        <taxon>Oceanospirillales</taxon>
        <taxon>Oleiphilaceae</taxon>
        <taxon>Oleiphilus</taxon>
    </lineage>
</organism>
<dbReference type="CDD" id="cd02976">
    <property type="entry name" value="NrdH"/>
    <property type="match status" value="1"/>
</dbReference>
<sequence length="211" mass="24011">MKKLLMIVALIGVALWYKNGGLTSNNAGAFSASNTPEIWLFTFNQCGKPCNDAVSDLENRAAEYTHYKLDDGEEVQSLWSEMGGKTLPFYAIGNQTSNGFFRSDIASKLAQSFGDEYLTRQEKQYMENHFYSDGQAKVYIYGASWCPYCKKLRETLEAKNIDYYELDVEKASDRKAIIETMQIAGYPTVYVGYKRIQGKLDRIMDQIVENI</sequence>
<dbReference type="Gene3D" id="3.40.30.10">
    <property type="entry name" value="Glutaredoxin"/>
    <property type="match status" value="2"/>
</dbReference>
<dbReference type="EMBL" id="CP021425">
    <property type="protein sequence ID" value="ARU54356.1"/>
    <property type="molecule type" value="Genomic_DNA"/>
</dbReference>
<dbReference type="GO" id="GO:0045454">
    <property type="term" value="P:cell redox homeostasis"/>
    <property type="evidence" value="ECO:0007669"/>
    <property type="project" value="TreeGrafter"/>
</dbReference>
<dbReference type="PANTHER" id="PTHR34386:SF1">
    <property type="entry name" value="GLUTAREDOXIN-LIKE PROTEIN NRDH"/>
    <property type="match status" value="1"/>
</dbReference>
<dbReference type="AlphaFoldDB" id="A0A1Y0I3I5"/>
<protein>
    <submittedName>
        <fullName evidence="2">Glutaredoxin-like protein</fullName>
    </submittedName>
</protein>
<dbReference type="Pfam" id="PF00462">
    <property type="entry name" value="Glutaredoxin"/>
    <property type="match status" value="1"/>
</dbReference>
<dbReference type="InterPro" id="IPR051548">
    <property type="entry name" value="Grx-like_ET"/>
</dbReference>
<feature type="domain" description="Glutaredoxin" evidence="1">
    <location>
        <begin position="138"/>
        <end position="194"/>
    </location>
</feature>
<dbReference type="Proteomes" id="UP000196027">
    <property type="component" value="Chromosome"/>
</dbReference>
<reference evidence="2 3" key="1">
    <citation type="submission" date="2017-05" db="EMBL/GenBank/DDBJ databases">
        <title>Genomic insights into alkan degradation activity of Oleiphilus messinensis.</title>
        <authorList>
            <person name="Kozyavkin S.A."/>
            <person name="Slesarev A.I."/>
            <person name="Golyshin P.N."/>
            <person name="Korzhenkov A."/>
            <person name="Golyshina O.N."/>
            <person name="Toshchakov S.V."/>
        </authorList>
    </citation>
    <scope>NUCLEOTIDE SEQUENCE [LARGE SCALE GENOMIC DNA]</scope>
    <source>
        <strain evidence="2 3">ME102</strain>
    </source>
</reference>
<evidence type="ECO:0000313" key="3">
    <source>
        <dbReference type="Proteomes" id="UP000196027"/>
    </source>
</evidence>
<dbReference type="RefSeq" id="WP_087459571.1">
    <property type="nucleotide sequence ID" value="NZ_CP021425.1"/>
</dbReference>
<dbReference type="OrthoDB" id="8991911at2"/>
<evidence type="ECO:0000259" key="1">
    <source>
        <dbReference type="Pfam" id="PF00462"/>
    </source>
</evidence>
<dbReference type="PANTHER" id="PTHR34386">
    <property type="entry name" value="GLUTAREDOXIN"/>
    <property type="match status" value="1"/>
</dbReference>
<dbReference type="GO" id="GO:0009055">
    <property type="term" value="F:electron transfer activity"/>
    <property type="evidence" value="ECO:0007669"/>
    <property type="project" value="TreeGrafter"/>
</dbReference>
<dbReference type="InterPro" id="IPR036249">
    <property type="entry name" value="Thioredoxin-like_sf"/>
</dbReference>
<name>A0A1Y0I3I5_9GAMM</name>
<dbReference type="SUPFAM" id="SSF52833">
    <property type="entry name" value="Thioredoxin-like"/>
    <property type="match status" value="2"/>
</dbReference>
<accession>A0A1Y0I3I5</accession>
<proteinExistence type="predicted"/>
<gene>
    <name evidence="2" type="ORF">OLMES_0250</name>
</gene>
<dbReference type="InterPro" id="IPR002109">
    <property type="entry name" value="Glutaredoxin"/>
</dbReference>
<keyword evidence="3" id="KW-1185">Reference proteome</keyword>
<dbReference type="PROSITE" id="PS51354">
    <property type="entry name" value="GLUTAREDOXIN_2"/>
    <property type="match status" value="1"/>
</dbReference>
<dbReference type="KEGG" id="ome:OLMES_0250"/>